<sequence length="88" mass="10659">MVDIKKFKHENRDFCNKFNKMLDLYYRGISYLESKTINETDINKYIPVVVNYTRELSAYMQKFKEITGEDMPNRIIYGGFIIYDDMDY</sequence>
<organism evidence="1 2">
    <name type="scientific">Clostridium niameyense</name>
    <dbReference type="NCBI Taxonomy" id="1622073"/>
    <lineage>
        <taxon>Bacteria</taxon>
        <taxon>Bacillati</taxon>
        <taxon>Bacillota</taxon>
        <taxon>Clostridia</taxon>
        <taxon>Eubacteriales</taxon>
        <taxon>Clostridiaceae</taxon>
        <taxon>Clostridium</taxon>
    </lineage>
</organism>
<comment type="caution">
    <text evidence="1">The sequence shown here is derived from an EMBL/GenBank/DDBJ whole genome shotgun (WGS) entry which is preliminary data.</text>
</comment>
<gene>
    <name evidence="1" type="ORF">FDF74_11625</name>
</gene>
<reference evidence="1 2" key="1">
    <citation type="submission" date="2019-04" db="EMBL/GenBank/DDBJ databases">
        <title>Genome sequencing of Clostridium botulinum Groups I-IV and Clostridium butyricum.</title>
        <authorList>
            <person name="Brunt J."/>
            <person name="Van Vliet A.H.M."/>
            <person name="Stringer S.C."/>
            <person name="Carter A.T."/>
            <person name="Peck M.W."/>
        </authorList>
    </citation>
    <scope>NUCLEOTIDE SEQUENCE [LARGE SCALE GENOMIC DNA]</scope>
    <source>
        <strain evidence="1 2">IFR 18/094</strain>
    </source>
</reference>
<dbReference type="AlphaFoldDB" id="A0A6M0RC03"/>
<accession>A0A6M0RC03</accession>
<dbReference type="Proteomes" id="UP000473885">
    <property type="component" value="Unassembled WGS sequence"/>
</dbReference>
<evidence type="ECO:0000313" key="2">
    <source>
        <dbReference type="Proteomes" id="UP000473885"/>
    </source>
</evidence>
<name>A0A6M0RC03_9CLOT</name>
<proteinExistence type="predicted"/>
<evidence type="ECO:0000313" key="1">
    <source>
        <dbReference type="EMBL" id="NEZ47831.1"/>
    </source>
</evidence>
<dbReference type="RefSeq" id="WP_163249719.1">
    <property type="nucleotide sequence ID" value="NZ_SXDP01000013.1"/>
</dbReference>
<protein>
    <submittedName>
        <fullName evidence="1">Uncharacterized protein</fullName>
    </submittedName>
</protein>
<dbReference type="EMBL" id="SXDP01000013">
    <property type="protein sequence ID" value="NEZ47831.1"/>
    <property type="molecule type" value="Genomic_DNA"/>
</dbReference>
<keyword evidence="2" id="KW-1185">Reference proteome</keyword>